<feature type="transmembrane region" description="Helical" evidence="1">
    <location>
        <begin position="21"/>
        <end position="42"/>
    </location>
</feature>
<sequence length="99" mass="10882">MASFFSDIWLSVFEPGTNKSLVIATHISFALLQVVLLALLVATESGHFVFLSLICGGLWAAITWFIKEVEAIKKAEALEKEKEGEGEKINGSEEVKKVK</sequence>
<dbReference type="AlphaFoldDB" id="A0A3N4KGM2"/>
<proteinExistence type="predicted"/>
<evidence type="ECO:0000313" key="3">
    <source>
        <dbReference type="Proteomes" id="UP000277580"/>
    </source>
</evidence>
<keyword evidence="1" id="KW-0812">Transmembrane</keyword>
<dbReference type="EMBL" id="ML119149">
    <property type="protein sequence ID" value="RPB09694.1"/>
    <property type="molecule type" value="Genomic_DNA"/>
</dbReference>
<dbReference type="FunCoup" id="A0A3N4KGM2">
    <property type="interactions" value="23"/>
</dbReference>
<dbReference type="PANTHER" id="PTHR28251">
    <property type="entry name" value="V-TYPE ATPASE ASSEMBLY FACTOR PKR1"/>
    <property type="match status" value="1"/>
</dbReference>
<dbReference type="Pfam" id="PF08636">
    <property type="entry name" value="Pkr1"/>
    <property type="match status" value="1"/>
</dbReference>
<keyword evidence="1" id="KW-1133">Transmembrane helix</keyword>
<evidence type="ECO:0000256" key="1">
    <source>
        <dbReference type="SAM" id="Phobius"/>
    </source>
</evidence>
<dbReference type="Proteomes" id="UP000277580">
    <property type="component" value="Unassembled WGS sequence"/>
</dbReference>
<organism evidence="2 3">
    <name type="scientific">Morchella conica CCBAS932</name>
    <dbReference type="NCBI Taxonomy" id="1392247"/>
    <lineage>
        <taxon>Eukaryota</taxon>
        <taxon>Fungi</taxon>
        <taxon>Dikarya</taxon>
        <taxon>Ascomycota</taxon>
        <taxon>Pezizomycotina</taxon>
        <taxon>Pezizomycetes</taxon>
        <taxon>Pezizales</taxon>
        <taxon>Morchellaceae</taxon>
        <taxon>Morchella</taxon>
    </lineage>
</organism>
<feature type="transmembrane region" description="Helical" evidence="1">
    <location>
        <begin position="48"/>
        <end position="66"/>
    </location>
</feature>
<keyword evidence="3" id="KW-1185">Reference proteome</keyword>
<dbReference type="STRING" id="1392247.A0A3N4KGM2"/>
<name>A0A3N4KGM2_9PEZI</name>
<dbReference type="GO" id="GO:0070072">
    <property type="term" value="P:vacuolar proton-transporting V-type ATPase complex assembly"/>
    <property type="evidence" value="ECO:0007669"/>
    <property type="project" value="InterPro"/>
</dbReference>
<keyword evidence="1" id="KW-0472">Membrane</keyword>
<evidence type="ECO:0000313" key="2">
    <source>
        <dbReference type="EMBL" id="RPB09694.1"/>
    </source>
</evidence>
<reference evidence="2 3" key="1">
    <citation type="journal article" date="2018" name="Nat. Ecol. Evol.">
        <title>Pezizomycetes genomes reveal the molecular basis of ectomycorrhizal truffle lifestyle.</title>
        <authorList>
            <person name="Murat C."/>
            <person name="Payen T."/>
            <person name="Noel B."/>
            <person name="Kuo A."/>
            <person name="Morin E."/>
            <person name="Chen J."/>
            <person name="Kohler A."/>
            <person name="Krizsan K."/>
            <person name="Balestrini R."/>
            <person name="Da Silva C."/>
            <person name="Montanini B."/>
            <person name="Hainaut M."/>
            <person name="Levati E."/>
            <person name="Barry K.W."/>
            <person name="Belfiori B."/>
            <person name="Cichocki N."/>
            <person name="Clum A."/>
            <person name="Dockter R.B."/>
            <person name="Fauchery L."/>
            <person name="Guy J."/>
            <person name="Iotti M."/>
            <person name="Le Tacon F."/>
            <person name="Lindquist E.A."/>
            <person name="Lipzen A."/>
            <person name="Malagnac F."/>
            <person name="Mello A."/>
            <person name="Molinier V."/>
            <person name="Miyauchi S."/>
            <person name="Poulain J."/>
            <person name="Riccioni C."/>
            <person name="Rubini A."/>
            <person name="Sitrit Y."/>
            <person name="Splivallo R."/>
            <person name="Traeger S."/>
            <person name="Wang M."/>
            <person name="Zifcakova L."/>
            <person name="Wipf D."/>
            <person name="Zambonelli A."/>
            <person name="Paolocci F."/>
            <person name="Nowrousian M."/>
            <person name="Ottonello S."/>
            <person name="Baldrian P."/>
            <person name="Spatafora J.W."/>
            <person name="Henrissat B."/>
            <person name="Nagy L.G."/>
            <person name="Aury J.M."/>
            <person name="Wincker P."/>
            <person name="Grigoriev I.V."/>
            <person name="Bonfante P."/>
            <person name="Martin F.M."/>
        </authorList>
    </citation>
    <scope>NUCLEOTIDE SEQUENCE [LARGE SCALE GENOMIC DNA]</scope>
    <source>
        <strain evidence="2 3">CCBAS932</strain>
    </source>
</reference>
<accession>A0A3N4KGM2</accession>
<dbReference type="InterPro" id="IPR013945">
    <property type="entry name" value="Pkr1"/>
</dbReference>
<dbReference type="PANTHER" id="PTHR28251:SF1">
    <property type="entry name" value="V-TYPE ATPASE ASSEMBLY FACTOR PKR1"/>
    <property type="match status" value="1"/>
</dbReference>
<dbReference type="GO" id="GO:0005789">
    <property type="term" value="C:endoplasmic reticulum membrane"/>
    <property type="evidence" value="ECO:0007669"/>
    <property type="project" value="TreeGrafter"/>
</dbReference>
<dbReference type="InParanoid" id="A0A3N4KGM2"/>
<protein>
    <submittedName>
        <fullName evidence="2">Pkr1-domain-containing protein</fullName>
    </submittedName>
</protein>
<gene>
    <name evidence="2" type="ORF">P167DRAFT_576957</name>
</gene>